<accession>A0AC34F239</accession>
<proteinExistence type="predicted"/>
<dbReference type="Proteomes" id="UP000887579">
    <property type="component" value="Unplaced"/>
</dbReference>
<dbReference type="WBParaSite" id="ES5_v2.g11054.t1">
    <property type="protein sequence ID" value="ES5_v2.g11054.t1"/>
    <property type="gene ID" value="ES5_v2.g11054"/>
</dbReference>
<evidence type="ECO:0000313" key="1">
    <source>
        <dbReference type="Proteomes" id="UP000887579"/>
    </source>
</evidence>
<evidence type="ECO:0000313" key="2">
    <source>
        <dbReference type="WBParaSite" id="ES5_v2.g11054.t1"/>
    </source>
</evidence>
<name>A0AC34F239_9BILA</name>
<organism evidence="1 2">
    <name type="scientific">Panagrolaimus sp. ES5</name>
    <dbReference type="NCBI Taxonomy" id="591445"/>
    <lineage>
        <taxon>Eukaryota</taxon>
        <taxon>Metazoa</taxon>
        <taxon>Ecdysozoa</taxon>
        <taxon>Nematoda</taxon>
        <taxon>Chromadorea</taxon>
        <taxon>Rhabditida</taxon>
        <taxon>Tylenchina</taxon>
        <taxon>Panagrolaimomorpha</taxon>
        <taxon>Panagrolaimoidea</taxon>
        <taxon>Panagrolaimidae</taxon>
        <taxon>Panagrolaimus</taxon>
    </lineage>
</organism>
<sequence>MKLFVVLLAVFGLASAFHSAVKFESTDHYCIVLDAVAKGYITYEDINEGHKKYEFTVDPINYTNGKCSGVVNKTTVETIVLGFYPSNYTPLVAANPWELTINFKENSVQTNNAYNIVSYTLSAILYPDLFPNATHPTVLFSNDPTAELEWHGEETRGFSCSKSGLSFVNDTYVGFENLKVIAFGLLEHPDFPSSQNFEQCKLDQRTSDVVPIVVGACLAGLGTYCCSYRISYWTSTCKASRICFSLIWLIIQHFLLHHCGDFLFVHLVIFFIFLFHKSFLFHYNILFFVCVILRFCAFI</sequence>
<reference evidence="2" key="1">
    <citation type="submission" date="2022-11" db="UniProtKB">
        <authorList>
            <consortium name="WormBaseParasite"/>
        </authorList>
    </citation>
    <scope>IDENTIFICATION</scope>
</reference>
<protein>
    <submittedName>
        <fullName evidence="2">Uncharacterized protein</fullName>
    </submittedName>
</protein>